<dbReference type="EMBL" id="LR134533">
    <property type="protein sequence ID" value="VEJ51603.1"/>
    <property type="molecule type" value="Genomic_DNA"/>
</dbReference>
<dbReference type="Gene3D" id="3.90.190.10">
    <property type="entry name" value="Protein tyrosine phosphatase superfamily"/>
    <property type="match status" value="1"/>
</dbReference>
<dbReference type="InterPro" id="IPR005939">
    <property type="entry name" value="BLH_phosphatase-like"/>
</dbReference>
<reference evidence="2 3" key="1">
    <citation type="submission" date="2018-12" db="EMBL/GenBank/DDBJ databases">
        <authorList>
            <consortium name="Pathogen Informatics"/>
        </authorList>
    </citation>
    <scope>NUCLEOTIDE SEQUENCE [LARGE SCALE GENOMIC DNA]</scope>
    <source>
        <strain evidence="2 3">NCTC12742</strain>
    </source>
</reference>
<proteinExistence type="predicted"/>
<organism evidence="2 3">
    <name type="scientific">Neisseria weaveri</name>
    <dbReference type="NCBI Taxonomy" id="28091"/>
    <lineage>
        <taxon>Bacteria</taxon>
        <taxon>Pseudomonadati</taxon>
        <taxon>Pseudomonadota</taxon>
        <taxon>Betaproteobacteria</taxon>
        <taxon>Neisseriales</taxon>
        <taxon>Neisseriaceae</taxon>
        <taxon>Neisseria</taxon>
    </lineage>
</organism>
<feature type="domain" description="Beta-lactamase hydrolase-like protein phosphatase-like" evidence="1">
    <location>
        <begin position="6"/>
        <end position="111"/>
    </location>
</feature>
<dbReference type="Proteomes" id="UP000272771">
    <property type="component" value="Chromosome"/>
</dbReference>
<accession>A0A3S4ZDW6</accession>
<dbReference type="RefSeq" id="WP_004283850.1">
    <property type="nucleotide sequence ID" value="NZ_CAUJRG010000001.1"/>
</dbReference>
<name>A0A3S4ZDW6_9NEIS</name>
<dbReference type="SUPFAM" id="SSF52799">
    <property type="entry name" value="(Phosphotyrosine protein) phosphatases II"/>
    <property type="match status" value="1"/>
</dbReference>
<gene>
    <name evidence="2" type="ORF">NCTC12742_01501</name>
</gene>
<evidence type="ECO:0000313" key="2">
    <source>
        <dbReference type="EMBL" id="VEJ51603.1"/>
    </source>
</evidence>
<dbReference type="GO" id="GO:0016787">
    <property type="term" value="F:hydrolase activity"/>
    <property type="evidence" value="ECO:0007669"/>
    <property type="project" value="InterPro"/>
</dbReference>
<protein>
    <submittedName>
        <fullName evidence="2">Uncharacterized protein conserved in bacteria</fullName>
    </submittedName>
</protein>
<sequence length="139" mass="14780">MSLCRLSEKLYISSQISDETIQEAAKAGITTVICNRPDGEEETQPVAQAIQAKLAEAGIPDFHHLPVVAPNITADDSAAFSALLEQSPGPVLAYCRTGTRSSILWAISQAKQGRGADEIIAEVKEKTGLDLSNFAAKLV</sequence>
<dbReference type="CDD" id="cd14503">
    <property type="entry name" value="PTP-bact"/>
    <property type="match status" value="1"/>
</dbReference>
<keyword evidence="3" id="KW-1185">Reference proteome</keyword>
<dbReference type="Pfam" id="PF04273">
    <property type="entry name" value="BLH_phosphatase"/>
    <property type="match status" value="1"/>
</dbReference>
<evidence type="ECO:0000313" key="3">
    <source>
        <dbReference type="Proteomes" id="UP000272771"/>
    </source>
</evidence>
<evidence type="ECO:0000259" key="1">
    <source>
        <dbReference type="Pfam" id="PF04273"/>
    </source>
</evidence>
<dbReference type="InterPro" id="IPR029021">
    <property type="entry name" value="Prot-tyrosine_phosphatase-like"/>
</dbReference>
<dbReference type="AlphaFoldDB" id="A0A3S4ZDW6"/>
<dbReference type="NCBIfam" id="TIGR01244">
    <property type="entry name" value="TIGR01244 family sulfur transferase"/>
    <property type="match status" value="1"/>
</dbReference>
<dbReference type="OrthoDB" id="9802771at2"/>